<reference evidence="1" key="1">
    <citation type="submission" date="2018-10" db="EMBL/GenBank/DDBJ databases">
        <title>Hidden diversity of soil giant viruses.</title>
        <authorList>
            <person name="Schulz F."/>
            <person name="Alteio L."/>
            <person name="Goudeau D."/>
            <person name="Ryan E.M."/>
            <person name="Malmstrom R.R."/>
            <person name="Blanchard J."/>
            <person name="Woyke T."/>
        </authorList>
    </citation>
    <scope>NUCLEOTIDE SEQUENCE</scope>
    <source>
        <strain evidence="1">HYV1</strain>
    </source>
</reference>
<proteinExistence type="predicted"/>
<protein>
    <submittedName>
        <fullName evidence="1">Uncharacterized protein</fullName>
    </submittedName>
</protein>
<name>A0A3G5AAU0_9VIRU</name>
<accession>A0A3G5AAU0</accession>
<evidence type="ECO:0000313" key="1">
    <source>
        <dbReference type="EMBL" id="AYV83351.1"/>
    </source>
</evidence>
<gene>
    <name evidence="1" type="ORF">Hyperionvirus6_32</name>
</gene>
<sequence>MSGGVLSSGGIKQAFDIGASKRMSLIQKAFANESDISNSVSGKLGLNVLRLMS</sequence>
<dbReference type="EMBL" id="MK072388">
    <property type="protein sequence ID" value="AYV83351.1"/>
    <property type="molecule type" value="Genomic_DNA"/>
</dbReference>
<organism evidence="1">
    <name type="scientific">Hyperionvirus sp</name>
    <dbReference type="NCBI Taxonomy" id="2487770"/>
    <lineage>
        <taxon>Viruses</taxon>
        <taxon>Varidnaviria</taxon>
        <taxon>Bamfordvirae</taxon>
        <taxon>Nucleocytoviricota</taxon>
        <taxon>Megaviricetes</taxon>
        <taxon>Imitervirales</taxon>
        <taxon>Mimiviridae</taxon>
        <taxon>Klosneuvirinae</taxon>
    </lineage>
</organism>